<dbReference type="RefSeq" id="XP_003957115.1">
    <property type="nucleotide sequence ID" value="XM_003957066.1"/>
</dbReference>
<dbReference type="GO" id="GO:0006351">
    <property type="term" value="P:DNA-templated transcription"/>
    <property type="evidence" value="ECO:0007669"/>
    <property type="project" value="InterPro"/>
</dbReference>
<dbReference type="InterPro" id="IPR001965">
    <property type="entry name" value="Znf_PHD"/>
</dbReference>
<dbReference type="GO" id="GO:0000122">
    <property type="term" value="P:negative regulation of transcription by RNA polymerase II"/>
    <property type="evidence" value="ECO:0007669"/>
    <property type="project" value="EnsemblFungi"/>
</dbReference>
<feature type="compositionally biased region" description="Basic and acidic residues" evidence="9">
    <location>
        <begin position="141"/>
        <end position="155"/>
    </location>
</feature>
<dbReference type="GO" id="GO:0000977">
    <property type="term" value="F:RNA polymerase II transcription regulatory region sequence-specific DNA binding"/>
    <property type="evidence" value="ECO:0007669"/>
    <property type="project" value="TreeGrafter"/>
</dbReference>
<evidence type="ECO:0000256" key="4">
    <source>
        <dbReference type="ARBA" id="ARBA00022723"/>
    </source>
</evidence>
<evidence type="ECO:0000256" key="1">
    <source>
        <dbReference type="ARBA" id="ARBA00002311"/>
    </source>
</evidence>
<evidence type="ECO:0000313" key="13">
    <source>
        <dbReference type="Proteomes" id="UP000005220"/>
    </source>
</evidence>
<dbReference type="EMBL" id="HE650824">
    <property type="protein sequence ID" value="CCF57980.1"/>
    <property type="molecule type" value="Genomic_DNA"/>
</dbReference>
<feature type="region of interest" description="Disordered" evidence="9">
    <location>
        <begin position="1"/>
        <end position="42"/>
    </location>
</feature>
<dbReference type="SMART" id="SM00510">
    <property type="entry name" value="TFS2M"/>
    <property type="match status" value="1"/>
</dbReference>
<dbReference type="PROSITE" id="PS50016">
    <property type="entry name" value="ZF_PHD_2"/>
    <property type="match status" value="1"/>
</dbReference>
<dbReference type="GO" id="GO:0140002">
    <property type="term" value="F:histone H3K4me3 reader activity"/>
    <property type="evidence" value="ECO:0007669"/>
    <property type="project" value="EnsemblFungi"/>
</dbReference>
<dbReference type="AlphaFoldDB" id="H2AUD0"/>
<feature type="domain" description="PHD-type" evidence="10">
    <location>
        <begin position="46"/>
        <end position="109"/>
    </location>
</feature>
<proteinExistence type="inferred from homology"/>
<dbReference type="InterPro" id="IPR011011">
    <property type="entry name" value="Znf_FYVE_PHD"/>
</dbReference>
<organism evidence="12 13">
    <name type="scientific">Kazachstania africana (strain ATCC 22294 / BCRC 22015 / CBS 2517 / CECT 1963 / NBRC 1671 / NRRL Y-8276)</name>
    <name type="common">Yeast</name>
    <name type="synonym">Kluyveromyces africanus</name>
    <dbReference type="NCBI Taxonomy" id="1071382"/>
    <lineage>
        <taxon>Eukaryota</taxon>
        <taxon>Fungi</taxon>
        <taxon>Dikarya</taxon>
        <taxon>Ascomycota</taxon>
        <taxon>Saccharomycotina</taxon>
        <taxon>Saccharomycetes</taxon>
        <taxon>Saccharomycetales</taxon>
        <taxon>Saccharomycetaceae</taxon>
        <taxon>Kazachstania</taxon>
    </lineage>
</organism>
<dbReference type="SUPFAM" id="SSF46942">
    <property type="entry name" value="Elongation factor TFIIS domain 2"/>
    <property type="match status" value="1"/>
</dbReference>
<dbReference type="FunCoup" id="H2AUD0">
    <property type="interactions" value="30"/>
</dbReference>
<keyword evidence="13" id="KW-1185">Reference proteome</keyword>
<dbReference type="GO" id="GO:0008270">
    <property type="term" value="F:zinc ion binding"/>
    <property type="evidence" value="ECO:0007669"/>
    <property type="project" value="UniProtKB-KW"/>
</dbReference>
<dbReference type="STRING" id="1071382.H2AUD0"/>
<dbReference type="InterPro" id="IPR019787">
    <property type="entry name" value="Znf_PHD-finger"/>
</dbReference>
<comment type="similarity">
    <text evidence="2">Belongs to the BYE1 family.</text>
</comment>
<reference evidence="12 13" key="1">
    <citation type="journal article" date="2011" name="Proc. Natl. Acad. Sci. U.S.A.">
        <title>Evolutionary erosion of yeast sex chromosomes by mating-type switching accidents.</title>
        <authorList>
            <person name="Gordon J.L."/>
            <person name="Armisen D."/>
            <person name="Proux-Wera E."/>
            <person name="Oheigeartaigh S.S."/>
            <person name="Byrne K.P."/>
            <person name="Wolfe K.H."/>
        </authorList>
    </citation>
    <scope>NUCLEOTIDE SEQUENCE [LARGE SCALE GENOMIC DNA]</scope>
    <source>
        <strain evidence="13">ATCC 22294 / BCRC 22015 / CBS 2517 / CECT 1963 / NBRC 1671 / NRRL Y-8276</strain>
    </source>
</reference>
<evidence type="ECO:0000259" key="11">
    <source>
        <dbReference type="PROSITE" id="PS51321"/>
    </source>
</evidence>
<dbReference type="Proteomes" id="UP000005220">
    <property type="component" value="Chromosome 4"/>
</dbReference>
<dbReference type="HOGENOM" id="CLU_495285_0_0_1"/>
<evidence type="ECO:0000256" key="8">
    <source>
        <dbReference type="PROSITE-ProRule" id="PRU00146"/>
    </source>
</evidence>
<dbReference type="Pfam" id="PF00628">
    <property type="entry name" value="PHD"/>
    <property type="match status" value="1"/>
</dbReference>
<comment type="function">
    <text evidence="1">Negative regulator of transcription elongation.</text>
</comment>
<feature type="domain" description="TFIIS central" evidence="11">
    <location>
        <begin position="191"/>
        <end position="325"/>
    </location>
</feature>
<dbReference type="PANTHER" id="PTHR11477:SF0">
    <property type="entry name" value="IP08861P-RELATED"/>
    <property type="match status" value="1"/>
</dbReference>
<dbReference type="InterPro" id="IPR019786">
    <property type="entry name" value="Zinc_finger_PHD-type_CS"/>
</dbReference>
<dbReference type="InParanoid" id="H2AUD0"/>
<evidence type="ECO:0000256" key="3">
    <source>
        <dbReference type="ARBA" id="ARBA00021616"/>
    </source>
</evidence>
<evidence type="ECO:0000313" key="12">
    <source>
        <dbReference type="EMBL" id="CCF57980.1"/>
    </source>
</evidence>
<dbReference type="PANTHER" id="PTHR11477">
    <property type="entry name" value="TRANSCRIPTION FACTOR S-II ZINC FINGER DOMAIN-CONTAINING PROTEIN"/>
    <property type="match status" value="1"/>
</dbReference>
<dbReference type="InterPro" id="IPR003618">
    <property type="entry name" value="TFIIS_cen_dom"/>
</dbReference>
<dbReference type="SMART" id="SM00249">
    <property type="entry name" value="PHD"/>
    <property type="match status" value="1"/>
</dbReference>
<dbReference type="PROSITE" id="PS51321">
    <property type="entry name" value="TFIIS_CENTRAL"/>
    <property type="match status" value="1"/>
</dbReference>
<feature type="compositionally biased region" description="Polar residues" evidence="9">
    <location>
        <begin position="367"/>
        <end position="385"/>
    </location>
</feature>
<dbReference type="GeneID" id="13882225"/>
<evidence type="ECO:0000256" key="2">
    <source>
        <dbReference type="ARBA" id="ARBA00011050"/>
    </source>
</evidence>
<dbReference type="SUPFAM" id="SSF57903">
    <property type="entry name" value="FYVE/PHD zinc finger"/>
    <property type="match status" value="1"/>
</dbReference>
<dbReference type="Pfam" id="PF07500">
    <property type="entry name" value="TFIIS_M"/>
    <property type="match status" value="1"/>
</dbReference>
<keyword evidence="4" id="KW-0479">Metal-binding</keyword>
<dbReference type="InterPro" id="IPR013083">
    <property type="entry name" value="Znf_RING/FYVE/PHD"/>
</dbReference>
<feature type="region of interest" description="Disordered" evidence="9">
    <location>
        <begin position="358"/>
        <end position="385"/>
    </location>
</feature>
<protein>
    <recommendedName>
        <fullName evidence="3">Transcription factor BYE1</fullName>
    </recommendedName>
</protein>
<evidence type="ECO:0000256" key="7">
    <source>
        <dbReference type="ARBA" id="ARBA00023242"/>
    </source>
</evidence>
<dbReference type="PROSITE" id="PS01359">
    <property type="entry name" value="ZF_PHD_1"/>
    <property type="match status" value="1"/>
</dbReference>
<dbReference type="eggNOG" id="KOG1634">
    <property type="taxonomic scope" value="Eukaryota"/>
</dbReference>
<feature type="compositionally biased region" description="Basic and acidic residues" evidence="9">
    <location>
        <begin position="177"/>
        <end position="189"/>
    </location>
</feature>
<sequence length="560" mass="63429">MPVRTSSRTNKGRSKYLQAELSEEEEEKGDAHGNSSNKHLNDTTDNVRCPVCGTNDANYDAENDPYGDMIQCDGCDAWQHINCMTGGKKDIKAFLDLDGKYFCEQCDPQRYPELKHRREPLKRKIEVAGDDKDEDFVDDPSQAHDGDLSFEENRTKRTVTLPSNAPQKRRRSSQKVDVTDQHDTNHRDDKIRQNASKMFTDLFKKYIIPATITSGDFLLPTSYSDDSFASEMASNLENELYKAWFNPEESKLSNYYAEKVRSIFSNLKDPKNLNLQAHVVNKDIPFEKLVRMSATELANPDLQQFKEKVNTESLSQLIIEKPDKPKYVKTHKGDELIEEFDGNENQEDVIYSRDNLQSHNTEELSQEKQMSTDSSASNPISERTNISDLTPQTKATIDESSSLINVSISYTEASISFSGFLKYLSTTMAIDDSIIREAFADGRLIIEGSLTASKGYEYLKQVQSSRAVLAYRLLPSTVEGRTPEFDFLVDSLYDGDRIMGVKLKQRYEKNIYFLSGKSNELPSIISDLFGDKISVASNIGGSDDKQIYVLVVVKPELILH</sequence>
<keyword evidence="7" id="KW-0539">Nucleus</keyword>
<dbReference type="Gene3D" id="1.10.472.30">
    <property type="entry name" value="Transcription elongation factor S-II, central domain"/>
    <property type="match status" value="1"/>
</dbReference>
<feature type="region of interest" description="Disordered" evidence="9">
    <location>
        <begin position="125"/>
        <end position="189"/>
    </location>
</feature>
<evidence type="ECO:0000256" key="9">
    <source>
        <dbReference type="SAM" id="MobiDB-lite"/>
    </source>
</evidence>
<evidence type="ECO:0000256" key="5">
    <source>
        <dbReference type="ARBA" id="ARBA00022771"/>
    </source>
</evidence>
<dbReference type="InterPro" id="IPR036575">
    <property type="entry name" value="TFIIS_cen_dom_sf"/>
</dbReference>
<dbReference type="CDD" id="cd15570">
    <property type="entry name" value="PHD_Bye1p_SIZ1_like"/>
    <property type="match status" value="1"/>
</dbReference>
<keyword evidence="6" id="KW-0862">Zinc</keyword>
<evidence type="ECO:0000256" key="6">
    <source>
        <dbReference type="ARBA" id="ARBA00022833"/>
    </source>
</evidence>
<evidence type="ECO:0000259" key="10">
    <source>
        <dbReference type="PROSITE" id="PS50016"/>
    </source>
</evidence>
<dbReference type="OrthoDB" id="79252at2759"/>
<accession>H2AUD0</accession>
<dbReference type="GO" id="GO:0003682">
    <property type="term" value="F:chromatin binding"/>
    <property type="evidence" value="ECO:0007669"/>
    <property type="project" value="EnsemblFungi"/>
</dbReference>
<name>H2AUD0_KAZAF</name>
<dbReference type="GO" id="GO:0005634">
    <property type="term" value="C:nucleus"/>
    <property type="evidence" value="ECO:0007669"/>
    <property type="project" value="TreeGrafter"/>
</dbReference>
<dbReference type="Gene3D" id="3.30.40.10">
    <property type="entry name" value="Zinc/RING finger domain, C3HC4 (zinc finger)"/>
    <property type="match status" value="1"/>
</dbReference>
<feature type="compositionally biased region" description="Polar residues" evidence="9">
    <location>
        <begin position="33"/>
        <end position="42"/>
    </location>
</feature>
<gene>
    <name evidence="12" type="primary">KAFR0D03320</name>
    <name evidence="12" type="ORF">KAFR_0D03320</name>
</gene>
<dbReference type="KEGG" id="kaf:KAFR_0D03320"/>
<keyword evidence="5 8" id="KW-0863">Zinc-finger</keyword>